<proteinExistence type="predicted"/>
<evidence type="ECO:0000259" key="3">
    <source>
        <dbReference type="Pfam" id="PF00535"/>
    </source>
</evidence>
<keyword evidence="1" id="KW-0328">Glycosyltransferase</keyword>
<dbReference type="Gene3D" id="3.90.550.10">
    <property type="entry name" value="Spore Coat Polysaccharide Biosynthesis Protein SpsA, Chain A"/>
    <property type="match status" value="1"/>
</dbReference>
<keyword evidence="2 4" id="KW-0808">Transferase</keyword>
<dbReference type="Pfam" id="PF00535">
    <property type="entry name" value="Glycos_transf_2"/>
    <property type="match status" value="1"/>
</dbReference>
<dbReference type="InterPro" id="IPR029044">
    <property type="entry name" value="Nucleotide-diphossugar_trans"/>
</dbReference>
<protein>
    <submittedName>
        <fullName evidence="4">Putative glycosyltransferase</fullName>
    </submittedName>
</protein>
<dbReference type="EMBL" id="MT144956">
    <property type="protein sequence ID" value="QJI01859.1"/>
    <property type="molecule type" value="Genomic_DNA"/>
</dbReference>
<evidence type="ECO:0000313" key="4">
    <source>
        <dbReference type="EMBL" id="QJI01859.1"/>
    </source>
</evidence>
<dbReference type="SUPFAM" id="SSF53448">
    <property type="entry name" value="Nucleotide-diphospho-sugar transferases"/>
    <property type="match status" value="1"/>
</dbReference>
<dbReference type="PANTHER" id="PTHR43630:SF1">
    <property type="entry name" value="POLY-BETA-1,6-N-ACETYL-D-GLUCOSAMINE SYNTHASE"/>
    <property type="match status" value="1"/>
</dbReference>
<dbReference type="GO" id="GO:0016757">
    <property type="term" value="F:glycosyltransferase activity"/>
    <property type="evidence" value="ECO:0007669"/>
    <property type="project" value="UniProtKB-KW"/>
</dbReference>
<reference evidence="4" key="1">
    <citation type="submission" date="2020-03" db="EMBL/GenBank/DDBJ databases">
        <title>The deep terrestrial virosphere.</title>
        <authorList>
            <person name="Holmfeldt K."/>
            <person name="Nilsson E."/>
            <person name="Simone D."/>
            <person name="Lopez-Fernandez M."/>
            <person name="Wu X."/>
            <person name="de Brujin I."/>
            <person name="Lundin D."/>
            <person name="Andersson A."/>
            <person name="Bertilsson S."/>
            <person name="Dopson M."/>
        </authorList>
    </citation>
    <scope>NUCLEOTIDE SEQUENCE</scope>
    <source>
        <strain evidence="4">TM448B02817</strain>
    </source>
</reference>
<sequence length="146" mass="16177">MKKVSVIVACRNEEKFIGRCLGSLLSQDYPEELIEIIVVDGLSTDNTLEIANRFKKKHPNLTLEMNAKGYKYPGLNQALKRATGDYIAIADAHSLYPKSYIRELAETLDQGKADNVGGGRIFHPRTKGLLAKAITFALTEPFGFCT</sequence>
<evidence type="ECO:0000256" key="2">
    <source>
        <dbReference type="ARBA" id="ARBA00022679"/>
    </source>
</evidence>
<accession>A0A6M3XV96</accession>
<dbReference type="AlphaFoldDB" id="A0A6M3XV96"/>
<organism evidence="4">
    <name type="scientific">viral metagenome</name>
    <dbReference type="NCBI Taxonomy" id="1070528"/>
    <lineage>
        <taxon>unclassified sequences</taxon>
        <taxon>metagenomes</taxon>
        <taxon>organismal metagenomes</taxon>
    </lineage>
</organism>
<feature type="domain" description="Glycosyltransferase 2-like" evidence="3">
    <location>
        <begin position="5"/>
        <end position="135"/>
    </location>
</feature>
<name>A0A6M3XV96_9ZZZZ</name>
<dbReference type="InterPro" id="IPR001173">
    <property type="entry name" value="Glyco_trans_2-like"/>
</dbReference>
<gene>
    <name evidence="4" type="ORF">TM448B02817_0010</name>
</gene>
<evidence type="ECO:0000256" key="1">
    <source>
        <dbReference type="ARBA" id="ARBA00022676"/>
    </source>
</evidence>
<dbReference type="PANTHER" id="PTHR43630">
    <property type="entry name" value="POLY-BETA-1,6-N-ACETYL-D-GLUCOSAMINE SYNTHASE"/>
    <property type="match status" value="1"/>
</dbReference>